<keyword evidence="3" id="KW-0808">Transferase</keyword>
<dbReference type="GO" id="GO:0008757">
    <property type="term" value="F:S-adenosylmethionine-dependent methyltransferase activity"/>
    <property type="evidence" value="ECO:0007669"/>
    <property type="project" value="InterPro"/>
</dbReference>
<dbReference type="Pfam" id="PF08241">
    <property type="entry name" value="Methyltransf_11"/>
    <property type="match status" value="1"/>
</dbReference>
<dbReference type="EMBL" id="QGDJ01000001">
    <property type="protein sequence ID" value="PWJ22272.1"/>
    <property type="molecule type" value="Genomic_DNA"/>
</dbReference>
<evidence type="ECO:0000313" key="4">
    <source>
        <dbReference type="Proteomes" id="UP000245839"/>
    </source>
</evidence>
<reference evidence="2 4" key="2">
    <citation type="submission" date="2018-03" db="EMBL/GenBank/DDBJ databases">
        <title>Genomic Encyclopedia of Archaeal and Bacterial Type Strains, Phase II (KMG-II): from individual species to whole genera.</title>
        <authorList>
            <person name="Goeker M."/>
        </authorList>
    </citation>
    <scope>NUCLEOTIDE SEQUENCE [LARGE SCALE GENOMIC DNA]</scope>
    <source>
        <strain evidence="2 4">DSM 25227</strain>
    </source>
</reference>
<dbReference type="Proteomes" id="UP000245839">
    <property type="component" value="Unassembled WGS sequence"/>
</dbReference>
<feature type="domain" description="Methyltransferase type 11" evidence="1">
    <location>
        <begin position="44"/>
        <end position="137"/>
    </location>
</feature>
<name>A0A2Y9A266_9RHOB</name>
<dbReference type="RefSeq" id="WP_109562843.1">
    <property type="nucleotide sequence ID" value="NZ_QGDJ01000001.1"/>
</dbReference>
<dbReference type="Gene3D" id="3.40.50.150">
    <property type="entry name" value="Vaccinia Virus protein VP39"/>
    <property type="match status" value="1"/>
</dbReference>
<dbReference type="PANTHER" id="PTHR43591:SF24">
    <property type="entry name" value="2-METHOXY-6-POLYPRENYL-1,4-BENZOQUINOL METHYLASE, MITOCHONDRIAL"/>
    <property type="match status" value="1"/>
</dbReference>
<dbReference type="GO" id="GO:0032259">
    <property type="term" value="P:methylation"/>
    <property type="evidence" value="ECO:0007669"/>
    <property type="project" value="UniProtKB-KW"/>
</dbReference>
<gene>
    <name evidence="2" type="ORF">BCF38_101683</name>
    <name evidence="3" type="ORF">SAMN05421539_101683</name>
</gene>
<evidence type="ECO:0000259" key="1">
    <source>
        <dbReference type="Pfam" id="PF08241"/>
    </source>
</evidence>
<evidence type="ECO:0000313" key="2">
    <source>
        <dbReference type="EMBL" id="PWJ22272.1"/>
    </source>
</evidence>
<dbReference type="EMBL" id="UETC01000001">
    <property type="protein sequence ID" value="SSA38550.1"/>
    <property type="molecule type" value="Genomic_DNA"/>
</dbReference>
<dbReference type="CDD" id="cd02440">
    <property type="entry name" value="AdoMet_MTases"/>
    <property type="match status" value="1"/>
</dbReference>
<keyword evidence="4" id="KW-1185">Reference proteome</keyword>
<accession>A0A2Y9A266</accession>
<dbReference type="PANTHER" id="PTHR43591">
    <property type="entry name" value="METHYLTRANSFERASE"/>
    <property type="match status" value="1"/>
</dbReference>
<organism evidence="3 5">
    <name type="scientific">Jannaschia seohaensis</name>
    <dbReference type="NCBI Taxonomy" id="475081"/>
    <lineage>
        <taxon>Bacteria</taxon>
        <taxon>Pseudomonadati</taxon>
        <taxon>Pseudomonadota</taxon>
        <taxon>Alphaproteobacteria</taxon>
        <taxon>Rhodobacterales</taxon>
        <taxon>Roseobacteraceae</taxon>
        <taxon>Jannaschia</taxon>
    </lineage>
</organism>
<dbReference type="OrthoDB" id="8153637at2"/>
<proteinExistence type="predicted"/>
<dbReference type="SUPFAM" id="SSF53335">
    <property type="entry name" value="S-adenosyl-L-methionine-dependent methyltransferases"/>
    <property type="match status" value="1"/>
</dbReference>
<sequence length="264" mass="27625">MNTGWQLSGGAAERYEAYLVPVIFAPWAQDLLDRAGVGRGDRGLDLACGTGIVARLAAARGGEPTGLDVNEGMLAAARAHPQGQGLRFVVGDAGGLPLEDAAFDHVICQQGFQFFPDRDAALRECHRVLRPGGRAIFCTARGLDENPLMQAQVTALSAQFGPEAAGPIRAVCGFPDAEATGAAFENAGFETDIETVVLMLEAPDGPAFVEGLLKSTPVAERIAALNPPARTALRDAVLDAFGACYDGRSLRFPHSANVVSAARP</sequence>
<dbReference type="AlphaFoldDB" id="A0A2Y9A266"/>
<dbReference type="Proteomes" id="UP000251571">
    <property type="component" value="Unassembled WGS sequence"/>
</dbReference>
<dbReference type="InterPro" id="IPR029063">
    <property type="entry name" value="SAM-dependent_MTases_sf"/>
</dbReference>
<reference evidence="3 5" key="1">
    <citation type="submission" date="2016-10" db="EMBL/GenBank/DDBJ databases">
        <authorList>
            <person name="Cai Z."/>
        </authorList>
    </citation>
    <scope>NUCLEOTIDE SEQUENCE [LARGE SCALE GENOMIC DNA]</scope>
    <source>
        <strain evidence="3 5">DSM 25227</strain>
    </source>
</reference>
<evidence type="ECO:0000313" key="5">
    <source>
        <dbReference type="Proteomes" id="UP000251571"/>
    </source>
</evidence>
<evidence type="ECO:0000313" key="3">
    <source>
        <dbReference type="EMBL" id="SSA38550.1"/>
    </source>
</evidence>
<protein>
    <submittedName>
        <fullName evidence="3">Ubiquinone/menaquinone biosynthesis C-methylase UbiE</fullName>
    </submittedName>
</protein>
<keyword evidence="3" id="KW-0489">Methyltransferase</keyword>
<dbReference type="InterPro" id="IPR013216">
    <property type="entry name" value="Methyltransf_11"/>
</dbReference>
<keyword evidence="3" id="KW-0830">Ubiquinone</keyword>